<dbReference type="STRING" id="1433126.BN938_2700"/>
<dbReference type="PATRIC" id="fig|1433126.3.peg.2673"/>
<dbReference type="HOGENOM" id="CLU_1254762_0_0_10"/>
<proteinExistence type="predicted"/>
<name>A0A060REK7_9BACT</name>
<feature type="region of interest" description="Disordered" evidence="1">
    <location>
        <begin position="197"/>
        <end position="220"/>
    </location>
</feature>
<feature type="region of interest" description="Disordered" evidence="1">
    <location>
        <begin position="24"/>
        <end position="43"/>
    </location>
</feature>
<feature type="compositionally biased region" description="Basic and acidic residues" evidence="1">
    <location>
        <begin position="131"/>
        <end position="150"/>
    </location>
</feature>
<feature type="compositionally biased region" description="Basic and acidic residues" evidence="1">
    <location>
        <begin position="206"/>
        <end position="220"/>
    </location>
</feature>
<protein>
    <recommendedName>
        <fullName evidence="4">DUF3945 domain-containing protein</fullName>
    </recommendedName>
</protein>
<feature type="compositionally biased region" description="Polar residues" evidence="1">
    <location>
        <begin position="111"/>
        <end position="120"/>
    </location>
</feature>
<keyword evidence="3" id="KW-1185">Reference proteome</keyword>
<evidence type="ECO:0008006" key="4">
    <source>
        <dbReference type="Google" id="ProtNLM"/>
    </source>
</evidence>
<feature type="region of interest" description="Disordered" evidence="1">
    <location>
        <begin position="110"/>
        <end position="150"/>
    </location>
</feature>
<dbReference type="AlphaFoldDB" id="A0A060REK7"/>
<accession>A0A060REK7</accession>
<gene>
    <name evidence="2" type="ORF">BN938_2700</name>
</gene>
<evidence type="ECO:0000313" key="3">
    <source>
        <dbReference type="Proteomes" id="UP000027616"/>
    </source>
</evidence>
<evidence type="ECO:0000256" key="1">
    <source>
        <dbReference type="SAM" id="MobiDB-lite"/>
    </source>
</evidence>
<dbReference type="Proteomes" id="UP000027616">
    <property type="component" value="Chromosome I"/>
</dbReference>
<evidence type="ECO:0000313" key="2">
    <source>
        <dbReference type="EMBL" id="CDN32769.1"/>
    </source>
</evidence>
<dbReference type="KEGG" id="rbc:BN938_2700"/>
<organism evidence="2 3">
    <name type="scientific">Mucinivorans hirudinis</name>
    <dbReference type="NCBI Taxonomy" id="1433126"/>
    <lineage>
        <taxon>Bacteria</taxon>
        <taxon>Pseudomonadati</taxon>
        <taxon>Bacteroidota</taxon>
        <taxon>Bacteroidia</taxon>
        <taxon>Bacteroidales</taxon>
        <taxon>Rikenellaceae</taxon>
        <taxon>Mucinivorans</taxon>
    </lineage>
</organism>
<dbReference type="eggNOG" id="ENOG502Z86V">
    <property type="taxonomic scope" value="Bacteria"/>
</dbReference>
<dbReference type="EMBL" id="HG934468">
    <property type="protein sequence ID" value="CDN32769.1"/>
    <property type="molecule type" value="Genomic_DNA"/>
</dbReference>
<sequence length="220" mass="25428">MEQKKSQKDVLIVRDEKTGEIGVVAGLGKDGNPKLSPPKAENKGDFLQFNKQDNMLESFFSNFYRQTKEPHRFGFYRVATENVEQLLDVFKELLKDPEANKAMLEPHKIDTQQYQQTEQIKTAEEVAPSSEKAEQEVVEPKEEKQPYKPIDESRIDWQAMKDVYGIPRSIGRFEKDAGLREIGVGERRSAIQWRALRDGSPTLIKGDARRQYRYRTPHDA</sequence>
<reference evidence="2 3" key="1">
    <citation type="journal article" date="2015" name="Genome Announc.">
        <title>Complete Genome Sequence of the Novel Leech Symbiont Mucinivorans hirudinis M3T.</title>
        <authorList>
            <person name="Nelson M.C."/>
            <person name="Bomar L."/>
            <person name="Graf J."/>
        </authorList>
    </citation>
    <scope>NUCLEOTIDE SEQUENCE [LARGE SCALE GENOMIC DNA]</scope>
    <source>
        <strain evidence="3">M3</strain>
    </source>
</reference>